<dbReference type="SUPFAM" id="SSF49384">
    <property type="entry name" value="Carbohydrate-binding domain"/>
    <property type="match status" value="1"/>
</dbReference>
<keyword evidence="1" id="KW-1133">Transmembrane helix</keyword>
<sequence>MRNMSWIYTIGTITILAITSWIAVHVFALLGIFIAVGYLIWWFFVPRKTTCFFCQTRKIGEVCFACNRIITQGGNRPVQNFRSLIINGLLILTLSGASFGVVFIESKLLFNMGVIPAKKTASFTIPTKGQYRINEIFPMNIDVAEMQQSINAVQADIGFDPNLLEVYKILKDDSFADVFIQEEVNNQGGFMRLTGGLPNPGFSGKSGHFATILFRTKAQGVVTVKFLPSSMVLANDGQGSNILKDYAEASYLIIPEIMNKSEADKQAESYLQSRVLGTQSKDSPKLILYETNENMFGKLNPDDLILSDNNQERVLPLNILKKVNEVIFIVWGSLISGILILL</sequence>
<gene>
    <name evidence="3" type="ORF">A3C24_02410</name>
</gene>
<dbReference type="EMBL" id="MFZM01000005">
    <property type="protein sequence ID" value="OGK24619.1"/>
    <property type="molecule type" value="Genomic_DNA"/>
</dbReference>
<comment type="caution">
    <text evidence="3">The sequence shown here is derived from an EMBL/GenBank/DDBJ whole genome shotgun (WGS) entry which is preliminary data.</text>
</comment>
<evidence type="ECO:0000256" key="1">
    <source>
        <dbReference type="SAM" id="Phobius"/>
    </source>
</evidence>
<name>A0A1F7GZZ2_9BACT</name>
<dbReference type="GO" id="GO:0030246">
    <property type="term" value="F:carbohydrate binding"/>
    <property type="evidence" value="ECO:0007669"/>
    <property type="project" value="InterPro"/>
</dbReference>
<organism evidence="3 4">
    <name type="scientific">Candidatus Roizmanbacteria bacterium RIFCSPHIGHO2_02_FULL_37_24</name>
    <dbReference type="NCBI Taxonomy" id="1802037"/>
    <lineage>
        <taxon>Bacteria</taxon>
        <taxon>Candidatus Roizmaniibacteriota</taxon>
    </lineage>
</organism>
<dbReference type="InterPro" id="IPR008965">
    <property type="entry name" value="CBM2/CBM3_carb-bd_dom_sf"/>
</dbReference>
<dbReference type="CDD" id="cd08547">
    <property type="entry name" value="Type_II_cohesin"/>
    <property type="match status" value="1"/>
</dbReference>
<evidence type="ECO:0000313" key="3">
    <source>
        <dbReference type="EMBL" id="OGK24619.1"/>
    </source>
</evidence>
<dbReference type="GO" id="GO:0000272">
    <property type="term" value="P:polysaccharide catabolic process"/>
    <property type="evidence" value="ECO:0007669"/>
    <property type="project" value="InterPro"/>
</dbReference>
<dbReference type="Proteomes" id="UP000177159">
    <property type="component" value="Unassembled WGS sequence"/>
</dbReference>
<dbReference type="InterPro" id="IPR002102">
    <property type="entry name" value="Cohesin_dom"/>
</dbReference>
<feature type="transmembrane region" description="Helical" evidence="1">
    <location>
        <begin position="7"/>
        <end position="40"/>
    </location>
</feature>
<evidence type="ECO:0000313" key="4">
    <source>
        <dbReference type="Proteomes" id="UP000177159"/>
    </source>
</evidence>
<evidence type="ECO:0000259" key="2">
    <source>
        <dbReference type="Pfam" id="PF00963"/>
    </source>
</evidence>
<dbReference type="Pfam" id="PF00963">
    <property type="entry name" value="Cohesin"/>
    <property type="match status" value="1"/>
</dbReference>
<reference evidence="3 4" key="1">
    <citation type="journal article" date="2016" name="Nat. Commun.">
        <title>Thousands of microbial genomes shed light on interconnected biogeochemical processes in an aquifer system.</title>
        <authorList>
            <person name="Anantharaman K."/>
            <person name="Brown C.T."/>
            <person name="Hug L.A."/>
            <person name="Sharon I."/>
            <person name="Castelle C.J."/>
            <person name="Probst A.J."/>
            <person name="Thomas B.C."/>
            <person name="Singh A."/>
            <person name="Wilkins M.J."/>
            <person name="Karaoz U."/>
            <person name="Brodie E.L."/>
            <person name="Williams K.H."/>
            <person name="Hubbard S.S."/>
            <person name="Banfield J.F."/>
        </authorList>
    </citation>
    <scope>NUCLEOTIDE SEQUENCE [LARGE SCALE GENOMIC DNA]</scope>
</reference>
<protein>
    <recommendedName>
        <fullName evidence="2">Cohesin domain-containing protein</fullName>
    </recommendedName>
</protein>
<keyword evidence="1" id="KW-0812">Transmembrane</keyword>
<dbReference type="AlphaFoldDB" id="A0A1F7GZZ2"/>
<proteinExistence type="predicted"/>
<accession>A0A1F7GZZ2</accession>
<feature type="transmembrane region" description="Helical" evidence="1">
    <location>
        <begin position="84"/>
        <end position="104"/>
    </location>
</feature>
<feature type="domain" description="Cohesin" evidence="2">
    <location>
        <begin position="124"/>
        <end position="237"/>
    </location>
</feature>
<keyword evidence="1" id="KW-0472">Membrane</keyword>
<dbReference type="Gene3D" id="2.60.40.680">
    <property type="match status" value="1"/>
</dbReference>